<dbReference type="InterPro" id="IPR001279">
    <property type="entry name" value="Metallo-B-lactamas"/>
</dbReference>
<dbReference type="CDD" id="cd18870">
    <property type="entry name" value="NUDIX_AcylCoAdiphos_Nudt19"/>
    <property type="match status" value="1"/>
</dbReference>
<dbReference type="Pfam" id="PF00753">
    <property type="entry name" value="Lactamase_B"/>
    <property type="match status" value="1"/>
</dbReference>
<dbReference type="AlphaFoldDB" id="A0A2G1UH00"/>
<reference evidence="2 3" key="1">
    <citation type="submission" date="2017-09" db="EMBL/GenBank/DDBJ databases">
        <title>The draft genome sequences of Marinobacter sp. PWS21.</title>
        <authorList>
            <person name="Cao J."/>
        </authorList>
    </citation>
    <scope>NUCLEOTIDE SEQUENCE [LARGE SCALE GENOMIC DNA]</scope>
    <source>
        <strain evidence="2 3">PWS21</strain>
    </source>
</reference>
<dbReference type="SMART" id="SM00849">
    <property type="entry name" value="Lactamase_B"/>
    <property type="match status" value="1"/>
</dbReference>
<dbReference type="CDD" id="cd16278">
    <property type="entry name" value="metallo-hydrolase-like_MBL-fold"/>
    <property type="match status" value="1"/>
</dbReference>
<proteinExistence type="predicted"/>
<dbReference type="PANTHER" id="PTHR23131:SF0">
    <property type="entry name" value="ENDORIBONUCLEASE LACTB2"/>
    <property type="match status" value="1"/>
</dbReference>
<dbReference type="InterPro" id="IPR050662">
    <property type="entry name" value="Sec-metab_biosynth-thioest"/>
</dbReference>
<evidence type="ECO:0000313" key="2">
    <source>
        <dbReference type="EMBL" id="PHQ13776.1"/>
    </source>
</evidence>
<comment type="caution">
    <text evidence="2">The sequence shown here is derived from an EMBL/GenBank/DDBJ whole genome shotgun (WGS) entry which is preliminary data.</text>
</comment>
<gene>
    <name evidence="2" type="ORF">CLH61_16825</name>
</gene>
<keyword evidence="2" id="KW-0378">Hydrolase</keyword>
<protein>
    <submittedName>
        <fullName evidence="2">MBL fold metallo-hydrolase</fullName>
    </submittedName>
</protein>
<dbReference type="GO" id="GO:0016787">
    <property type="term" value="F:hydrolase activity"/>
    <property type="evidence" value="ECO:0007669"/>
    <property type="project" value="UniProtKB-KW"/>
</dbReference>
<keyword evidence="3" id="KW-1185">Reference proteome</keyword>
<dbReference type="Pfam" id="PF17778">
    <property type="entry name" value="WHD_BLACT"/>
    <property type="match status" value="1"/>
</dbReference>
<dbReference type="InterPro" id="IPR036388">
    <property type="entry name" value="WH-like_DNA-bd_sf"/>
</dbReference>
<organism evidence="2 3">
    <name type="scientific">Marinobacter profundi</name>
    <dbReference type="NCBI Taxonomy" id="2666256"/>
    <lineage>
        <taxon>Bacteria</taxon>
        <taxon>Pseudomonadati</taxon>
        <taxon>Pseudomonadota</taxon>
        <taxon>Gammaproteobacteria</taxon>
        <taxon>Pseudomonadales</taxon>
        <taxon>Marinobacteraceae</taxon>
        <taxon>Marinobacter</taxon>
    </lineage>
</organism>
<dbReference type="InterPro" id="IPR041516">
    <property type="entry name" value="LACTB2_WH"/>
</dbReference>
<dbReference type="Gene3D" id="3.90.79.10">
    <property type="entry name" value="Nucleoside Triphosphate Pyrophosphohydrolase"/>
    <property type="match status" value="1"/>
</dbReference>
<dbReference type="SUPFAM" id="SSF56281">
    <property type="entry name" value="Metallo-hydrolase/oxidoreductase"/>
    <property type="match status" value="1"/>
</dbReference>
<name>A0A2G1UH00_9GAMM</name>
<dbReference type="SUPFAM" id="SSF55811">
    <property type="entry name" value="Nudix"/>
    <property type="match status" value="1"/>
</dbReference>
<dbReference type="InterPro" id="IPR000086">
    <property type="entry name" value="NUDIX_hydrolase_dom"/>
</dbReference>
<dbReference type="InterPro" id="IPR036866">
    <property type="entry name" value="RibonucZ/Hydroxyglut_hydro"/>
</dbReference>
<feature type="domain" description="Nudix hydrolase" evidence="1">
    <location>
        <begin position="2"/>
        <end position="210"/>
    </location>
</feature>
<dbReference type="Gene3D" id="1.10.10.10">
    <property type="entry name" value="Winged helix-like DNA-binding domain superfamily/Winged helix DNA-binding domain"/>
    <property type="match status" value="1"/>
</dbReference>
<evidence type="ECO:0000313" key="3">
    <source>
        <dbReference type="Proteomes" id="UP000231409"/>
    </source>
</evidence>
<dbReference type="Gene3D" id="3.60.15.10">
    <property type="entry name" value="Ribonuclease Z/Hydroxyacylglutathione hydrolase-like"/>
    <property type="match status" value="1"/>
</dbReference>
<dbReference type="PANTHER" id="PTHR23131">
    <property type="entry name" value="ENDORIBONUCLEASE LACTB2"/>
    <property type="match status" value="1"/>
</dbReference>
<dbReference type="Proteomes" id="UP000231409">
    <property type="component" value="Unassembled WGS sequence"/>
</dbReference>
<evidence type="ECO:0000259" key="1">
    <source>
        <dbReference type="PROSITE" id="PS51462"/>
    </source>
</evidence>
<dbReference type="InterPro" id="IPR015797">
    <property type="entry name" value="NUDIX_hydrolase-like_dom_sf"/>
</dbReference>
<dbReference type="RefSeq" id="WP_099615925.1">
    <property type="nucleotide sequence ID" value="NZ_KZ319377.1"/>
</dbReference>
<accession>A0A2G1UH00</accession>
<dbReference type="PROSITE" id="PS51462">
    <property type="entry name" value="NUDIX"/>
    <property type="match status" value="1"/>
</dbReference>
<dbReference type="EMBL" id="NTFH01000015">
    <property type="protein sequence ID" value="PHQ13776.1"/>
    <property type="molecule type" value="Genomic_DNA"/>
</dbReference>
<sequence length="547" mass="59983">MEIRPAATLVLTRDSDHGLEVLLLQRTWDAVFLPGYHVFPGGAVDNGDVSCRDRMTGADDQAISQTMSLDEGGADYMIAAVRECFEEAGILLAMDRDGQLPSPEHPVFDFEWAALNQGEVTMAELLQRHDLTLPLDRLGYLSHWITPPGPPRRFDTRFFVAVAPAGQQARHDGVETIDHRWICPQQALAQHRQGQLLLGLPTIRTLRLLADFNDTRALMTYAHANPPEPYPTRSWPAYKDGRRIEIEPGAPAYDEVRKLDPTRDSTASAAIVPGEPVTLGPGVQRLTAPNPGMMTGPGTNCYLLGTADRFMVIDPGPADDGHIERILELTGGRISHVLVTHTHRDHSPAARVLRERTGARLVGIPAPEGASQDTSFEPDLIPRDGEPFGSDAGPLRAILTPGHASNHVCYLLENQHILFSGDHIMQGSTVVINPPDGDMGAYLRSLGRLLEETIRFIAPGHGFLMGNPHAAIDHLTTHRLAREHKVVKALQLHGPGTLKELTPHIYDDVPPALHGLASRSALAHLLKLAEERIAHCAGEQWQWLGRK</sequence>